<protein>
    <submittedName>
        <fullName evidence="2">Mobile element protein</fullName>
    </submittedName>
</protein>
<dbReference type="GO" id="GO:0003676">
    <property type="term" value="F:nucleic acid binding"/>
    <property type="evidence" value="ECO:0007669"/>
    <property type="project" value="InterPro"/>
</dbReference>
<accession>A0A226WY38</accession>
<sequence>MKTDTLSKLQQAARDGACRLIYFDQSGFSASPPVQRGWSPVGEPHRVLPKPHCRRSVLGAFDFGANLLKHEASKTTIKRPDVIRFLDQVAQEGAPGLMTVVVLDNASIHHNIDQQTIDRWFLDHRMVLFYLPPYSPELNLIEIVWKHAKYHWRRFVTWTKETIDTEIAKLLGGYGSEFEIRFS</sequence>
<dbReference type="OrthoDB" id="9772604at2"/>
<name>A0A226WY38_CABSO</name>
<comment type="caution">
    <text evidence="2">The sequence shown here is derived from an EMBL/GenBank/DDBJ whole genome shotgun (WGS) entry which is preliminary data.</text>
</comment>
<dbReference type="EMBL" id="MTHB01000146">
    <property type="protein sequence ID" value="OXC76084.1"/>
    <property type="molecule type" value="Genomic_DNA"/>
</dbReference>
<reference evidence="3" key="1">
    <citation type="submission" date="2017-01" db="EMBL/GenBank/DDBJ databases">
        <title>Genome Analysis of Deinococcus marmoris KOPRI26562.</title>
        <authorList>
            <person name="Kim J.H."/>
            <person name="Oh H.-M."/>
        </authorList>
    </citation>
    <scope>NUCLEOTIDE SEQUENCE [LARGE SCALE GENOMIC DNA]</scope>
    <source>
        <strain evidence="3">PAMC 26633</strain>
    </source>
</reference>
<proteinExistence type="predicted"/>
<evidence type="ECO:0000313" key="3">
    <source>
        <dbReference type="Proteomes" id="UP000214720"/>
    </source>
</evidence>
<dbReference type="PANTHER" id="PTHR46564">
    <property type="entry name" value="TRANSPOSASE"/>
    <property type="match status" value="1"/>
</dbReference>
<evidence type="ECO:0000259" key="1">
    <source>
        <dbReference type="Pfam" id="PF13358"/>
    </source>
</evidence>
<dbReference type="AlphaFoldDB" id="A0A226WY38"/>
<organism evidence="2 3">
    <name type="scientific">Caballeronia sordidicola</name>
    <name type="common">Burkholderia sordidicola</name>
    <dbReference type="NCBI Taxonomy" id="196367"/>
    <lineage>
        <taxon>Bacteria</taxon>
        <taxon>Pseudomonadati</taxon>
        <taxon>Pseudomonadota</taxon>
        <taxon>Betaproteobacteria</taxon>
        <taxon>Burkholderiales</taxon>
        <taxon>Burkholderiaceae</taxon>
        <taxon>Caballeronia</taxon>
    </lineage>
</organism>
<feature type="domain" description="Tc1-like transposase DDE" evidence="1">
    <location>
        <begin position="19"/>
        <end position="155"/>
    </location>
</feature>
<dbReference type="InterPro" id="IPR036397">
    <property type="entry name" value="RNaseH_sf"/>
</dbReference>
<dbReference type="Proteomes" id="UP000214720">
    <property type="component" value="Unassembled WGS sequence"/>
</dbReference>
<gene>
    <name evidence="2" type="ORF">BSU04_23665</name>
</gene>
<dbReference type="InterPro" id="IPR047655">
    <property type="entry name" value="Transpos_IS630-like"/>
</dbReference>
<dbReference type="PANTHER" id="PTHR46564:SF1">
    <property type="entry name" value="TRANSPOSASE"/>
    <property type="match status" value="1"/>
</dbReference>
<dbReference type="Gene3D" id="3.30.420.10">
    <property type="entry name" value="Ribonuclease H-like superfamily/Ribonuclease H"/>
    <property type="match status" value="1"/>
</dbReference>
<dbReference type="Pfam" id="PF13358">
    <property type="entry name" value="DDE_3"/>
    <property type="match status" value="1"/>
</dbReference>
<dbReference type="RefSeq" id="WP_144021315.1">
    <property type="nucleotide sequence ID" value="NZ_MTHB01000146.1"/>
</dbReference>
<dbReference type="NCBIfam" id="NF033545">
    <property type="entry name" value="transpos_IS630"/>
    <property type="match status" value="1"/>
</dbReference>
<evidence type="ECO:0000313" key="2">
    <source>
        <dbReference type="EMBL" id="OXC76084.1"/>
    </source>
</evidence>
<dbReference type="InterPro" id="IPR038717">
    <property type="entry name" value="Tc1-like_DDE_dom"/>
</dbReference>